<evidence type="ECO:0000313" key="7">
    <source>
        <dbReference type="EMBL" id="KAG7090733.1"/>
    </source>
</evidence>
<dbReference type="InterPro" id="IPR012317">
    <property type="entry name" value="Poly(ADP-ribose)pol_cat_dom"/>
</dbReference>
<dbReference type="KEGG" id="more:E1B28_009823"/>
<dbReference type="GeneID" id="66078899"/>
<evidence type="ECO:0000256" key="4">
    <source>
        <dbReference type="ARBA" id="ARBA00033987"/>
    </source>
</evidence>
<sequence length="118" mass="13269">MMSKSAGYCFPDYSNGIGILLLCEVAVKPFYERHDADYTANESCKRNGKRATKGIGRTQPNKWKDAGEALGVGELKGCHMPDGKPGTFDISGYLQYNEYIVYDVSQIRVKYLLMVKMR</sequence>
<accession>A0A9P7RXB5</accession>
<dbReference type="SUPFAM" id="SSF56399">
    <property type="entry name" value="ADP-ribosylation"/>
    <property type="match status" value="1"/>
</dbReference>
<dbReference type="GO" id="GO:1990404">
    <property type="term" value="F:NAD+-protein mono-ADP-ribosyltransferase activity"/>
    <property type="evidence" value="ECO:0007669"/>
    <property type="project" value="TreeGrafter"/>
</dbReference>
<dbReference type="GO" id="GO:0006302">
    <property type="term" value="P:double-strand break repair"/>
    <property type="evidence" value="ECO:0007669"/>
    <property type="project" value="TreeGrafter"/>
</dbReference>
<dbReference type="RefSeq" id="XP_043007203.1">
    <property type="nucleotide sequence ID" value="XM_043154746.1"/>
</dbReference>
<feature type="domain" description="PARP catalytic" evidence="6">
    <location>
        <begin position="1"/>
        <end position="118"/>
    </location>
</feature>
<protein>
    <recommendedName>
        <fullName evidence="5">Poly [ADP-ribose] polymerase</fullName>
        <shortName evidence="5">PARP</shortName>
        <ecNumber evidence="5">2.4.2.-</ecNumber>
    </recommendedName>
</protein>
<keyword evidence="2 5" id="KW-0808">Transferase</keyword>
<dbReference type="InterPro" id="IPR050800">
    <property type="entry name" value="ARTD/PARP"/>
</dbReference>
<evidence type="ECO:0000256" key="3">
    <source>
        <dbReference type="ARBA" id="ARBA00023027"/>
    </source>
</evidence>
<evidence type="ECO:0000256" key="2">
    <source>
        <dbReference type="ARBA" id="ARBA00022679"/>
    </source>
</evidence>
<reference evidence="7" key="1">
    <citation type="journal article" date="2021" name="Genome Biol. Evol.">
        <title>The assembled and annotated genome of the fairy-ring fungus Marasmius oreades.</title>
        <authorList>
            <person name="Hiltunen M."/>
            <person name="Ament-Velasquez S.L."/>
            <person name="Johannesson H."/>
        </authorList>
    </citation>
    <scope>NUCLEOTIDE SEQUENCE</scope>
    <source>
        <strain evidence="7">03SP1</strain>
    </source>
</reference>
<gene>
    <name evidence="7" type="ORF">E1B28_009823</name>
</gene>
<proteinExistence type="predicted"/>
<comment type="caution">
    <text evidence="7">The sequence shown here is derived from an EMBL/GenBank/DDBJ whole genome shotgun (WGS) entry which is preliminary data.</text>
</comment>
<dbReference type="GO" id="GO:0003950">
    <property type="term" value="F:NAD+ poly-ADP-ribosyltransferase activity"/>
    <property type="evidence" value="ECO:0007669"/>
    <property type="project" value="UniProtKB-UniRule"/>
</dbReference>
<evidence type="ECO:0000259" key="6">
    <source>
        <dbReference type="PROSITE" id="PS51059"/>
    </source>
</evidence>
<organism evidence="7 8">
    <name type="scientific">Marasmius oreades</name>
    <name type="common">fairy-ring Marasmius</name>
    <dbReference type="NCBI Taxonomy" id="181124"/>
    <lineage>
        <taxon>Eukaryota</taxon>
        <taxon>Fungi</taxon>
        <taxon>Dikarya</taxon>
        <taxon>Basidiomycota</taxon>
        <taxon>Agaricomycotina</taxon>
        <taxon>Agaricomycetes</taxon>
        <taxon>Agaricomycetidae</taxon>
        <taxon>Agaricales</taxon>
        <taxon>Marasmiineae</taxon>
        <taxon>Marasmiaceae</taxon>
        <taxon>Marasmius</taxon>
    </lineage>
</organism>
<dbReference type="Gene3D" id="3.90.228.10">
    <property type="match status" value="1"/>
</dbReference>
<dbReference type="Proteomes" id="UP001049176">
    <property type="component" value="Chromosome 6"/>
</dbReference>
<keyword evidence="8" id="KW-1185">Reference proteome</keyword>
<dbReference type="EC" id="2.4.2.-" evidence="5"/>
<evidence type="ECO:0000256" key="5">
    <source>
        <dbReference type="RuleBase" id="RU362114"/>
    </source>
</evidence>
<name>A0A9P7RXB5_9AGAR</name>
<dbReference type="GO" id="GO:0005730">
    <property type="term" value="C:nucleolus"/>
    <property type="evidence" value="ECO:0007669"/>
    <property type="project" value="TreeGrafter"/>
</dbReference>
<dbReference type="PANTHER" id="PTHR10459">
    <property type="entry name" value="DNA LIGASE"/>
    <property type="match status" value="1"/>
</dbReference>
<dbReference type="Pfam" id="PF00644">
    <property type="entry name" value="PARP"/>
    <property type="match status" value="1"/>
</dbReference>
<keyword evidence="1 5" id="KW-0328">Glycosyltransferase</keyword>
<comment type="catalytic activity">
    <reaction evidence="4">
        <text>NAD(+) + (ADP-D-ribosyl)n-acceptor = nicotinamide + (ADP-D-ribosyl)n+1-acceptor + H(+).</text>
        <dbReference type="EC" id="2.4.2.30"/>
    </reaction>
</comment>
<dbReference type="PANTHER" id="PTHR10459:SF60">
    <property type="entry name" value="POLY [ADP-RIBOSE] POLYMERASE 2"/>
    <property type="match status" value="1"/>
</dbReference>
<dbReference type="OrthoDB" id="2017365at2759"/>
<evidence type="ECO:0000313" key="8">
    <source>
        <dbReference type="Proteomes" id="UP001049176"/>
    </source>
</evidence>
<dbReference type="PROSITE" id="PS51059">
    <property type="entry name" value="PARP_CATALYTIC"/>
    <property type="match status" value="1"/>
</dbReference>
<dbReference type="AlphaFoldDB" id="A0A9P7RXB5"/>
<keyword evidence="3 5" id="KW-0520">NAD</keyword>
<dbReference type="GO" id="GO:0070212">
    <property type="term" value="P:protein poly-ADP-ribosylation"/>
    <property type="evidence" value="ECO:0007669"/>
    <property type="project" value="TreeGrafter"/>
</dbReference>
<evidence type="ECO:0000256" key="1">
    <source>
        <dbReference type="ARBA" id="ARBA00022676"/>
    </source>
</evidence>
<dbReference type="EMBL" id="CM032186">
    <property type="protein sequence ID" value="KAG7090733.1"/>
    <property type="molecule type" value="Genomic_DNA"/>
</dbReference>